<evidence type="ECO:0000313" key="9">
    <source>
        <dbReference type="EMBL" id="OAR03689.1"/>
    </source>
</evidence>
<keyword evidence="10" id="KW-1185">Reference proteome</keyword>
<keyword evidence="4 5" id="KW-0963">Cytoplasm</keyword>
<dbReference type="InterPro" id="IPR053925">
    <property type="entry name" value="RecX_HTH_3rd"/>
</dbReference>
<dbReference type="PANTHER" id="PTHR33602">
    <property type="entry name" value="REGULATORY PROTEIN RECX FAMILY PROTEIN"/>
    <property type="match status" value="1"/>
</dbReference>
<name>A0A179IPI3_HYDSH</name>
<dbReference type="RefSeq" id="WP_066202453.1">
    <property type="nucleotide sequence ID" value="NZ_CBCSAS010000005.1"/>
</dbReference>
<dbReference type="Pfam" id="PF21982">
    <property type="entry name" value="RecX_HTH1"/>
    <property type="match status" value="1"/>
</dbReference>
<evidence type="ECO:0000259" key="7">
    <source>
        <dbReference type="Pfam" id="PF21981"/>
    </source>
</evidence>
<accession>A0A179IPI3</accession>
<dbReference type="Gene3D" id="1.10.10.10">
    <property type="entry name" value="Winged helix-like DNA-binding domain superfamily/Winged helix DNA-binding domain"/>
    <property type="match status" value="3"/>
</dbReference>
<dbReference type="InterPro" id="IPR053926">
    <property type="entry name" value="RecX_HTH_1st"/>
</dbReference>
<dbReference type="STRING" id="1484.SA87_00415"/>
<dbReference type="InterPro" id="IPR003783">
    <property type="entry name" value="Regulatory_RecX"/>
</dbReference>
<evidence type="ECO:0000256" key="1">
    <source>
        <dbReference type="ARBA" id="ARBA00004496"/>
    </source>
</evidence>
<dbReference type="Proteomes" id="UP000243024">
    <property type="component" value="Unassembled WGS sequence"/>
</dbReference>
<dbReference type="HAMAP" id="MF_01114">
    <property type="entry name" value="RecX"/>
    <property type="match status" value="1"/>
</dbReference>
<dbReference type="GO" id="GO:0006282">
    <property type="term" value="P:regulation of DNA repair"/>
    <property type="evidence" value="ECO:0007669"/>
    <property type="project" value="UniProtKB-UniRule"/>
</dbReference>
<evidence type="ECO:0000259" key="8">
    <source>
        <dbReference type="Pfam" id="PF21982"/>
    </source>
</evidence>
<dbReference type="InterPro" id="IPR036388">
    <property type="entry name" value="WH-like_DNA-bd_sf"/>
</dbReference>
<comment type="caution">
    <text evidence="9">The sequence shown here is derived from an EMBL/GenBank/DDBJ whole genome shotgun (WGS) entry which is preliminary data.</text>
</comment>
<dbReference type="Pfam" id="PF02631">
    <property type="entry name" value="RecX_HTH2"/>
    <property type="match status" value="1"/>
</dbReference>
<comment type="similarity">
    <text evidence="2 5">Belongs to the RecX family.</text>
</comment>
<dbReference type="PANTHER" id="PTHR33602:SF1">
    <property type="entry name" value="REGULATORY PROTEIN RECX FAMILY PROTEIN"/>
    <property type="match status" value="1"/>
</dbReference>
<sequence>MSDERSEHREASDRAEGVRRIVALTERRRAVEIALDDESRFVVDVETAVRLGLRVGRALGPNDFAALAEEERRSAAYRRALFFLAYRSRSAAEVRAALARSGYGDVADAIVARLQAEGYLDDRRFAREWVLGRLAGRPRSRAALRAELRRLGVPEDAVREALEDVDDDAELAAAIRVARAAWEKSRKDPPLRRRQRVMAKLYRHGFSPDVAALALRQAMADAGEEDEAAPED</sequence>
<feature type="domain" description="RecX first three-helical" evidence="8">
    <location>
        <begin position="76"/>
        <end position="114"/>
    </location>
</feature>
<proteinExistence type="inferred from homology"/>
<evidence type="ECO:0000259" key="6">
    <source>
        <dbReference type="Pfam" id="PF02631"/>
    </source>
</evidence>
<evidence type="ECO:0000313" key="10">
    <source>
        <dbReference type="Proteomes" id="UP000243024"/>
    </source>
</evidence>
<dbReference type="GO" id="GO:0005737">
    <property type="term" value="C:cytoplasm"/>
    <property type="evidence" value="ECO:0007669"/>
    <property type="project" value="UniProtKB-SubCell"/>
</dbReference>
<dbReference type="AlphaFoldDB" id="A0A179IPI3"/>
<evidence type="ECO:0000256" key="5">
    <source>
        <dbReference type="HAMAP-Rule" id="MF_01114"/>
    </source>
</evidence>
<gene>
    <name evidence="5" type="primary">recX</name>
    <name evidence="9" type="ORF">SA87_00415</name>
</gene>
<feature type="domain" description="RecX third three-helical" evidence="7">
    <location>
        <begin position="168"/>
        <end position="211"/>
    </location>
</feature>
<evidence type="ECO:0000256" key="2">
    <source>
        <dbReference type="ARBA" id="ARBA00009695"/>
    </source>
</evidence>
<evidence type="ECO:0000256" key="3">
    <source>
        <dbReference type="ARBA" id="ARBA00018111"/>
    </source>
</evidence>
<dbReference type="Pfam" id="PF21981">
    <property type="entry name" value="RecX_HTH3"/>
    <property type="match status" value="1"/>
</dbReference>
<comment type="subcellular location">
    <subcellularLocation>
        <location evidence="1 5">Cytoplasm</location>
    </subcellularLocation>
</comment>
<dbReference type="InterPro" id="IPR053924">
    <property type="entry name" value="RecX_HTH_2nd"/>
</dbReference>
<evidence type="ECO:0000256" key="4">
    <source>
        <dbReference type="ARBA" id="ARBA00022490"/>
    </source>
</evidence>
<reference evidence="9 10" key="1">
    <citation type="submission" date="2015-09" db="EMBL/GenBank/DDBJ databases">
        <title>Draft genome sequence of Hydrogenibacillus schlegelii DSM 2000.</title>
        <authorList>
            <person name="Hemp J."/>
        </authorList>
    </citation>
    <scope>NUCLEOTIDE SEQUENCE [LARGE SCALE GENOMIC DNA]</scope>
    <source>
        <strain evidence="9 10">MA 48</strain>
    </source>
</reference>
<dbReference type="EMBL" id="JXBB01000045">
    <property type="protein sequence ID" value="OAR03689.1"/>
    <property type="molecule type" value="Genomic_DNA"/>
</dbReference>
<protein>
    <recommendedName>
        <fullName evidence="3 5">Regulatory protein RecX</fullName>
    </recommendedName>
</protein>
<dbReference type="OrthoDB" id="5421057at2"/>
<feature type="domain" description="RecX second three-helical" evidence="6">
    <location>
        <begin position="121"/>
        <end position="162"/>
    </location>
</feature>
<comment type="function">
    <text evidence="5">Modulates RecA activity.</text>
</comment>
<organism evidence="9 10">
    <name type="scientific">Hydrogenibacillus schlegelii</name>
    <name type="common">Bacillus schlegelii</name>
    <dbReference type="NCBI Taxonomy" id="1484"/>
    <lineage>
        <taxon>Bacteria</taxon>
        <taxon>Bacillati</taxon>
        <taxon>Bacillota</taxon>
        <taxon>Bacilli</taxon>
        <taxon>Bacillales</taxon>
        <taxon>Bacillales Family X. Incertae Sedis</taxon>
        <taxon>Hydrogenibacillus</taxon>
    </lineage>
</organism>